<protein>
    <submittedName>
        <fullName evidence="8">MFS transporter</fullName>
    </submittedName>
</protein>
<gene>
    <name evidence="8" type="ORF">EQG49_08600</name>
</gene>
<evidence type="ECO:0000256" key="4">
    <source>
        <dbReference type="ARBA" id="ARBA00022989"/>
    </source>
</evidence>
<feature type="transmembrane region" description="Helical" evidence="6">
    <location>
        <begin position="18"/>
        <end position="35"/>
    </location>
</feature>
<feature type="transmembrane region" description="Helical" evidence="6">
    <location>
        <begin position="55"/>
        <end position="78"/>
    </location>
</feature>
<evidence type="ECO:0000256" key="5">
    <source>
        <dbReference type="ARBA" id="ARBA00023136"/>
    </source>
</evidence>
<dbReference type="PRINTS" id="PR01036">
    <property type="entry name" value="TCRTETB"/>
</dbReference>
<keyword evidence="9" id="KW-1185">Reference proteome</keyword>
<reference evidence="9" key="1">
    <citation type="submission" date="2019-03" db="EMBL/GenBank/DDBJ databases">
        <title>Weissella sp. 26KH-42 Genome sequencing.</title>
        <authorList>
            <person name="Heo J."/>
            <person name="Kim S.-J."/>
            <person name="Kim J.-S."/>
            <person name="Hong S.-B."/>
            <person name="Kwon S.-W."/>
        </authorList>
    </citation>
    <scope>NUCLEOTIDE SEQUENCE [LARGE SCALE GENOMIC DNA]</scope>
    <source>
        <strain evidence="9">26KH-42</strain>
    </source>
</reference>
<evidence type="ECO:0000256" key="1">
    <source>
        <dbReference type="ARBA" id="ARBA00004651"/>
    </source>
</evidence>
<organism evidence="8 9">
    <name type="scientific">Periweissella cryptocerci</name>
    <dbReference type="NCBI Taxonomy" id="2506420"/>
    <lineage>
        <taxon>Bacteria</taxon>
        <taxon>Bacillati</taxon>
        <taxon>Bacillota</taxon>
        <taxon>Bacilli</taxon>
        <taxon>Lactobacillales</taxon>
        <taxon>Lactobacillaceae</taxon>
        <taxon>Periweissella</taxon>
    </lineage>
</organism>
<keyword evidence="5 6" id="KW-0472">Membrane</keyword>
<dbReference type="PANTHER" id="PTHR42718">
    <property type="entry name" value="MAJOR FACILITATOR SUPERFAMILY MULTIDRUG TRANSPORTER MFSC"/>
    <property type="match status" value="1"/>
</dbReference>
<evidence type="ECO:0000256" key="3">
    <source>
        <dbReference type="ARBA" id="ARBA00022692"/>
    </source>
</evidence>
<dbReference type="PANTHER" id="PTHR42718:SF9">
    <property type="entry name" value="MAJOR FACILITATOR SUPERFAMILY MULTIDRUG TRANSPORTER MFSC"/>
    <property type="match status" value="1"/>
</dbReference>
<evidence type="ECO:0000256" key="2">
    <source>
        <dbReference type="ARBA" id="ARBA00022448"/>
    </source>
</evidence>
<dbReference type="AlphaFoldDB" id="A0A4P6YUQ6"/>
<dbReference type="KEGG" id="wei:EQG49_08600"/>
<feature type="transmembrane region" description="Helical" evidence="6">
    <location>
        <begin position="276"/>
        <end position="297"/>
    </location>
</feature>
<dbReference type="Proteomes" id="UP000292886">
    <property type="component" value="Chromosome"/>
</dbReference>
<dbReference type="OrthoDB" id="9816041at2"/>
<comment type="subcellular location">
    <subcellularLocation>
        <location evidence="1">Cell membrane</location>
        <topology evidence="1">Multi-pass membrane protein</topology>
    </subcellularLocation>
</comment>
<dbReference type="Pfam" id="PF07690">
    <property type="entry name" value="MFS_1"/>
    <property type="match status" value="1"/>
</dbReference>
<dbReference type="GO" id="GO:0005886">
    <property type="term" value="C:plasma membrane"/>
    <property type="evidence" value="ECO:0007669"/>
    <property type="project" value="UniProtKB-SubCell"/>
</dbReference>
<sequence>MSTLASNQFNDEKVPTRVILAIAGAGVLSFTGILSETSLNVTFPHLMHEFGVNIAMVQWVTTAYLLAVSLVMTTSAFFKATLSSRRIFLMGFISFIAGVFISALAPTFPILILGRLASGVGTGFLMPLMFNIILTSVPIRRIGTYMGIGAMISSMAPAFGPTFGGTMAYYSNWRYIFWILVPIALIAFAIGIKNISNTKPASTKPLQFDFTRFGLLGATYFLILYGLASVGAEGKVGVQFFVPLGIALVLIAIFIRLSQTATRMFLNIRIFKNKAFVYSVIIYMIVQFSNLGMNFMLPNFGQIVLGATSLFAGLMLFPGSVVGAVANPLFGRMLDKMGPKKPLYLGNTIFTVLLIAFALAGTHLSILSVMVFYLLFTIGRSMTYGNVMANGLREIPAELRPDGNAIFNTFQQIAGALGTTVMSLFMTMGPGSERVNAQDGSIRAWIFLALLGLLNFWLLSQVFKHGNNEIPATAE</sequence>
<evidence type="ECO:0000256" key="6">
    <source>
        <dbReference type="SAM" id="Phobius"/>
    </source>
</evidence>
<dbReference type="EMBL" id="CP037940">
    <property type="protein sequence ID" value="QBO36529.1"/>
    <property type="molecule type" value="Genomic_DNA"/>
</dbReference>
<feature type="transmembrane region" description="Helical" evidence="6">
    <location>
        <begin position="87"/>
        <end position="104"/>
    </location>
</feature>
<keyword evidence="2" id="KW-0813">Transport</keyword>
<accession>A0A4P6YUQ6</accession>
<evidence type="ECO:0000313" key="8">
    <source>
        <dbReference type="EMBL" id="QBO36529.1"/>
    </source>
</evidence>
<keyword evidence="3 6" id="KW-0812">Transmembrane</keyword>
<feature type="transmembrane region" description="Helical" evidence="6">
    <location>
        <begin position="405"/>
        <end position="428"/>
    </location>
</feature>
<feature type="transmembrane region" description="Helical" evidence="6">
    <location>
        <begin position="440"/>
        <end position="459"/>
    </location>
</feature>
<dbReference type="InterPro" id="IPR011701">
    <property type="entry name" value="MFS"/>
</dbReference>
<keyword evidence="4 6" id="KW-1133">Transmembrane helix</keyword>
<feature type="transmembrane region" description="Helical" evidence="6">
    <location>
        <begin position="366"/>
        <end position="384"/>
    </location>
</feature>
<name>A0A4P6YUQ6_9LACO</name>
<dbReference type="InterPro" id="IPR036259">
    <property type="entry name" value="MFS_trans_sf"/>
</dbReference>
<feature type="transmembrane region" description="Helical" evidence="6">
    <location>
        <begin position="213"/>
        <end position="232"/>
    </location>
</feature>
<feature type="transmembrane region" description="Helical" evidence="6">
    <location>
        <begin position="110"/>
        <end position="130"/>
    </location>
</feature>
<dbReference type="GO" id="GO:0022857">
    <property type="term" value="F:transmembrane transporter activity"/>
    <property type="evidence" value="ECO:0007669"/>
    <property type="project" value="InterPro"/>
</dbReference>
<dbReference type="Gene3D" id="1.20.1250.20">
    <property type="entry name" value="MFS general substrate transporter like domains"/>
    <property type="match status" value="1"/>
</dbReference>
<proteinExistence type="predicted"/>
<feature type="transmembrane region" description="Helical" evidence="6">
    <location>
        <begin position="142"/>
        <end position="163"/>
    </location>
</feature>
<feature type="transmembrane region" description="Helical" evidence="6">
    <location>
        <begin position="303"/>
        <end position="330"/>
    </location>
</feature>
<feature type="transmembrane region" description="Helical" evidence="6">
    <location>
        <begin position="238"/>
        <end position="255"/>
    </location>
</feature>
<evidence type="ECO:0000259" key="7">
    <source>
        <dbReference type="PROSITE" id="PS50850"/>
    </source>
</evidence>
<feature type="domain" description="Major facilitator superfamily (MFS) profile" evidence="7">
    <location>
        <begin position="18"/>
        <end position="464"/>
    </location>
</feature>
<feature type="transmembrane region" description="Helical" evidence="6">
    <location>
        <begin position="342"/>
        <end position="360"/>
    </location>
</feature>
<feature type="transmembrane region" description="Helical" evidence="6">
    <location>
        <begin position="175"/>
        <end position="192"/>
    </location>
</feature>
<evidence type="ECO:0000313" key="9">
    <source>
        <dbReference type="Proteomes" id="UP000292886"/>
    </source>
</evidence>
<dbReference type="SUPFAM" id="SSF103473">
    <property type="entry name" value="MFS general substrate transporter"/>
    <property type="match status" value="1"/>
</dbReference>
<dbReference type="InterPro" id="IPR020846">
    <property type="entry name" value="MFS_dom"/>
</dbReference>
<dbReference type="Gene3D" id="1.20.1720.10">
    <property type="entry name" value="Multidrug resistance protein D"/>
    <property type="match status" value="1"/>
</dbReference>
<dbReference type="PROSITE" id="PS50850">
    <property type="entry name" value="MFS"/>
    <property type="match status" value="1"/>
</dbReference>